<protein>
    <submittedName>
        <fullName evidence="1">Uncharacterized protein</fullName>
    </submittedName>
</protein>
<dbReference type="EMBL" id="CABVQI010000031">
    <property type="protein sequence ID" value="VWD42884.1"/>
    <property type="molecule type" value="Genomic_DNA"/>
</dbReference>
<evidence type="ECO:0000313" key="2">
    <source>
        <dbReference type="Proteomes" id="UP000494274"/>
    </source>
</evidence>
<gene>
    <name evidence="1" type="ORF">BLA18112_06912</name>
</gene>
<dbReference type="AlphaFoldDB" id="A0A6P3A7H6"/>
<accession>A0A6P3A7H6</accession>
<reference evidence="1 2" key="1">
    <citation type="submission" date="2019-09" db="EMBL/GenBank/DDBJ databases">
        <authorList>
            <person name="Depoorter E."/>
        </authorList>
    </citation>
    <scope>NUCLEOTIDE SEQUENCE [LARGE SCALE GENOMIC DNA]</scope>
    <source>
        <strain evidence="1">R-18112</strain>
    </source>
</reference>
<dbReference type="RefSeq" id="WP_175047242.1">
    <property type="nucleotide sequence ID" value="NZ_CABVQI010000031.1"/>
</dbReference>
<sequence>MAIDERTPFPLPGGRRRVLLHRRSTIAVCAVARHLGLRYREYDWRKGDRSARVIEISKRAVISATDSAAGRHR</sequence>
<dbReference type="Proteomes" id="UP000494274">
    <property type="component" value="Unassembled WGS sequence"/>
</dbReference>
<evidence type="ECO:0000313" key="1">
    <source>
        <dbReference type="EMBL" id="VWD42884.1"/>
    </source>
</evidence>
<proteinExistence type="predicted"/>
<organism evidence="1 2">
    <name type="scientific">Burkholderia lata (strain ATCC 17760 / DSM 23089 / LMG 22485 / NCIMB 9086 / R18194 / 383)</name>
    <dbReference type="NCBI Taxonomy" id="482957"/>
    <lineage>
        <taxon>Bacteria</taxon>
        <taxon>Pseudomonadati</taxon>
        <taxon>Pseudomonadota</taxon>
        <taxon>Betaproteobacteria</taxon>
        <taxon>Burkholderiales</taxon>
        <taxon>Burkholderiaceae</taxon>
        <taxon>Burkholderia</taxon>
        <taxon>Burkholderia cepacia complex</taxon>
    </lineage>
</organism>
<name>A0A6P3A7H6_BURL3</name>